<evidence type="ECO:0000313" key="2">
    <source>
        <dbReference type="Proteomes" id="UP000218891"/>
    </source>
</evidence>
<sequence>MSAPNPAAGVTLDRAELAAVLAGLRLLQSSQAVPAGITDIQTDGGEVEPLSLEQIDALCERINSEGGGV</sequence>
<dbReference type="Proteomes" id="UP000218891">
    <property type="component" value="Plasmid pP36_d"/>
</dbReference>
<dbReference type="EMBL" id="CP010647">
    <property type="protein sequence ID" value="ATG38005.1"/>
    <property type="molecule type" value="Genomic_DNA"/>
</dbReference>
<reference evidence="1 2" key="3">
    <citation type="journal article" date="2017" name="Int. J. Syst. Evol. Microbiol.">
        <title>Adaptation of Surface-Associated Bacteria to the Open Ocean: A Genomically Distinct Subpopulation of Phaeobacter gallaeciensis Colonizes Pacific Mesozooplankton.</title>
        <authorList>
            <person name="Freese H.M."/>
            <person name="Methner A."/>
            <person name="Overmann J."/>
        </authorList>
    </citation>
    <scope>NUCLEOTIDE SEQUENCE [LARGE SCALE GENOMIC DNA]</scope>
    <source>
        <strain evidence="1 2">P36</strain>
    </source>
</reference>
<gene>
    <name evidence="1" type="ORF">PhaeoP36_03929</name>
</gene>
<evidence type="ECO:0000313" key="1">
    <source>
        <dbReference type="EMBL" id="ATG38005.1"/>
    </source>
</evidence>
<geneLocation type="plasmid" evidence="1 2">
    <name>pP36_d</name>
</geneLocation>
<protein>
    <submittedName>
        <fullName evidence="1">Uncharacterized protein</fullName>
    </submittedName>
</protein>
<keyword evidence="1" id="KW-0614">Plasmid</keyword>
<reference evidence="1 2" key="1">
    <citation type="journal article" date="2017" name="Front. Microbiol.">
        <title>Phaeobacter piscinae sp. nov., a species of the Roseobacter group and potential aquaculture probiont.</title>
        <authorList>
            <person name="Sonnenschein E.C."/>
            <person name="Phippen C.B.W."/>
            <person name="Nielsen K.F."/>
            <person name="Mateiu R.V."/>
            <person name="Melchiorsen J."/>
            <person name="Gram L."/>
            <person name="Overmann J."/>
            <person name="Freese H.M."/>
        </authorList>
    </citation>
    <scope>NUCLEOTIDE SEQUENCE [LARGE SCALE GENOMIC DNA]</scope>
    <source>
        <strain evidence="1 2">P36</strain>
    </source>
</reference>
<accession>A0ABM6PJM0</accession>
<organism evidence="1 2">
    <name type="scientific">Phaeobacter piscinae</name>
    <dbReference type="NCBI Taxonomy" id="1580596"/>
    <lineage>
        <taxon>Bacteria</taxon>
        <taxon>Pseudomonadati</taxon>
        <taxon>Pseudomonadota</taxon>
        <taxon>Alphaproteobacteria</taxon>
        <taxon>Rhodobacterales</taxon>
        <taxon>Roseobacteraceae</taxon>
        <taxon>Phaeobacter</taxon>
    </lineage>
</organism>
<reference evidence="1 2" key="2">
    <citation type="journal article" date="2017" name="Genome Biol. Evol.">
        <title>Trajectories and Drivers of Genome Evolution in Surface-Associated Marine Phaeobacter.</title>
        <authorList>
            <person name="Freese H.M."/>
            <person name="Sikorski J."/>
            <person name="Bunk B."/>
            <person name="Scheuner C."/>
            <person name="Meier-Kolthoff J.P."/>
            <person name="Sproer C."/>
            <person name="Gram L."/>
            <person name="Overmann J."/>
        </authorList>
    </citation>
    <scope>NUCLEOTIDE SEQUENCE [LARGE SCALE GENOMIC DNA]</scope>
    <source>
        <strain evidence="1 2">P36</strain>
    </source>
</reference>
<keyword evidence="2" id="KW-1185">Reference proteome</keyword>
<reference evidence="1 2" key="4">
    <citation type="journal article" date="2018" name="Environ. Microbiol. Rep.">
        <title>Phylogenetic distribution of roseobacticides in the Roseobacter group and their effect on microalgae.</title>
        <authorList>
            <person name="Sonnenschein E.C."/>
            <person name="Phippen C.B."/>
            <person name="Bentzon-Tilia M."/>
            <person name="Rasmussen S.A."/>
            <person name="Nielsen K.F."/>
            <person name="Gram L."/>
        </authorList>
    </citation>
    <scope>NUCLEOTIDE SEQUENCE [LARGE SCALE GENOMIC DNA]</scope>
    <source>
        <strain evidence="1 2">P36</strain>
    </source>
</reference>
<name>A0ABM6PJM0_9RHOB</name>
<dbReference type="RefSeq" id="WP_065335197.1">
    <property type="nucleotide sequence ID" value="NZ_CP010647.1"/>
</dbReference>
<proteinExistence type="predicted"/>